<dbReference type="AlphaFoldDB" id="A0AAW1K0Z1"/>
<evidence type="ECO:0000313" key="2">
    <source>
        <dbReference type="EMBL" id="KAK9710648.1"/>
    </source>
</evidence>
<keyword evidence="1" id="KW-0732">Signal</keyword>
<reference evidence="2 3" key="1">
    <citation type="journal article" date="2024" name="BMC Genomics">
        <title>De novo assembly and annotation of Popillia japonica's genome with initial clues to its potential as an invasive pest.</title>
        <authorList>
            <person name="Cucini C."/>
            <person name="Boschi S."/>
            <person name="Funari R."/>
            <person name="Cardaioli E."/>
            <person name="Iannotti N."/>
            <person name="Marturano G."/>
            <person name="Paoli F."/>
            <person name="Bruttini M."/>
            <person name="Carapelli A."/>
            <person name="Frati F."/>
            <person name="Nardi F."/>
        </authorList>
    </citation>
    <scope>NUCLEOTIDE SEQUENCE [LARGE SCALE GENOMIC DNA]</scope>
    <source>
        <strain evidence="2">DMR45628</strain>
    </source>
</reference>
<dbReference type="EMBL" id="JASPKY010000290">
    <property type="protein sequence ID" value="KAK9710648.1"/>
    <property type="molecule type" value="Genomic_DNA"/>
</dbReference>
<protein>
    <submittedName>
        <fullName evidence="2">Uncharacterized protein</fullName>
    </submittedName>
</protein>
<comment type="caution">
    <text evidence="2">The sequence shown here is derived from an EMBL/GenBank/DDBJ whole genome shotgun (WGS) entry which is preliminary data.</text>
</comment>
<organism evidence="2 3">
    <name type="scientific">Popillia japonica</name>
    <name type="common">Japanese beetle</name>
    <dbReference type="NCBI Taxonomy" id="7064"/>
    <lineage>
        <taxon>Eukaryota</taxon>
        <taxon>Metazoa</taxon>
        <taxon>Ecdysozoa</taxon>
        <taxon>Arthropoda</taxon>
        <taxon>Hexapoda</taxon>
        <taxon>Insecta</taxon>
        <taxon>Pterygota</taxon>
        <taxon>Neoptera</taxon>
        <taxon>Endopterygota</taxon>
        <taxon>Coleoptera</taxon>
        <taxon>Polyphaga</taxon>
        <taxon>Scarabaeiformia</taxon>
        <taxon>Scarabaeidae</taxon>
        <taxon>Rutelinae</taxon>
        <taxon>Popillia</taxon>
    </lineage>
</organism>
<feature type="chain" id="PRO_5043508771" evidence="1">
    <location>
        <begin position="21"/>
        <end position="119"/>
    </location>
</feature>
<dbReference type="Proteomes" id="UP001458880">
    <property type="component" value="Unassembled WGS sequence"/>
</dbReference>
<evidence type="ECO:0000313" key="3">
    <source>
        <dbReference type="Proteomes" id="UP001458880"/>
    </source>
</evidence>
<name>A0AAW1K0Z1_POPJA</name>
<keyword evidence="3" id="KW-1185">Reference proteome</keyword>
<accession>A0AAW1K0Z1</accession>
<evidence type="ECO:0000256" key="1">
    <source>
        <dbReference type="SAM" id="SignalP"/>
    </source>
</evidence>
<feature type="signal peptide" evidence="1">
    <location>
        <begin position="1"/>
        <end position="20"/>
    </location>
</feature>
<proteinExistence type="predicted"/>
<gene>
    <name evidence="2" type="ORF">QE152_g25906</name>
</gene>
<sequence>MSKQRVRVFIFLETAAAAAAAVSGVTSGGGGGGGYTSDGGGGPGTKLEAENVIGIILCCKPGPTANGLINSRSRTIERVYIAQAANSKGKIYAVINPDWGYPAVALRYGAIYLTLPTKD</sequence>